<keyword evidence="5" id="KW-1185">Reference proteome</keyword>
<dbReference type="InterPro" id="IPR050229">
    <property type="entry name" value="GlpE_sulfurtransferase"/>
</dbReference>
<gene>
    <name evidence="4" type="ORF">FisN_11Hh275</name>
</gene>
<feature type="chain" id="PRO_5012916025" description="Rhodanese domain-containing protein" evidence="2">
    <location>
        <begin position="19"/>
        <end position="376"/>
    </location>
</feature>
<dbReference type="AlphaFoldDB" id="A0A1Z5JLK5"/>
<evidence type="ECO:0000313" key="4">
    <source>
        <dbReference type="EMBL" id="GAX14732.1"/>
    </source>
</evidence>
<reference evidence="4 5" key="1">
    <citation type="journal article" date="2015" name="Plant Cell">
        <title>Oil accumulation by the oleaginous diatom Fistulifera solaris as revealed by the genome and transcriptome.</title>
        <authorList>
            <person name="Tanaka T."/>
            <person name="Maeda Y."/>
            <person name="Veluchamy A."/>
            <person name="Tanaka M."/>
            <person name="Abida H."/>
            <person name="Marechal E."/>
            <person name="Bowler C."/>
            <person name="Muto M."/>
            <person name="Sunaga Y."/>
            <person name="Tanaka M."/>
            <person name="Yoshino T."/>
            <person name="Taniguchi T."/>
            <person name="Fukuda Y."/>
            <person name="Nemoto M."/>
            <person name="Matsumoto M."/>
            <person name="Wong P.S."/>
            <person name="Aburatani S."/>
            <person name="Fujibuchi W."/>
        </authorList>
    </citation>
    <scope>NUCLEOTIDE SEQUENCE [LARGE SCALE GENOMIC DNA]</scope>
    <source>
        <strain evidence="4 5">JPCC DA0580</strain>
    </source>
</reference>
<evidence type="ECO:0000259" key="3">
    <source>
        <dbReference type="PROSITE" id="PS50206"/>
    </source>
</evidence>
<dbReference type="EMBL" id="BDSP01000082">
    <property type="protein sequence ID" value="GAX14732.1"/>
    <property type="molecule type" value="Genomic_DNA"/>
</dbReference>
<feature type="signal peptide" evidence="2">
    <location>
        <begin position="1"/>
        <end position="18"/>
    </location>
</feature>
<dbReference type="Pfam" id="PF00581">
    <property type="entry name" value="Rhodanese"/>
    <property type="match status" value="1"/>
</dbReference>
<dbReference type="CDD" id="cd00158">
    <property type="entry name" value="RHOD"/>
    <property type="match status" value="2"/>
</dbReference>
<dbReference type="PANTHER" id="PTHR43031">
    <property type="entry name" value="FAD-DEPENDENT OXIDOREDUCTASE"/>
    <property type="match status" value="1"/>
</dbReference>
<sequence>MFRNALLPFLLLLQCVSADFVDLTLQEFADGVDEGRYNILVDVRTSREYENGHIPNSTLLENLASLGNAAQVATPADLAGCERCPIVVYDSNGARARVALEFLTEAGFTNLYLFEGGIDAWKSQQFEMEEGTDSVKPACTGVESIACSGVPAPTTPALPSPSPTAALSLSPTYGRLDESRRLSAEQLMRMQENGDVGVLLDVREDFSGGHISGATLVGPLSFDNVEEKLASFEPCFRCSVVVYGESAANAIVVLRSHGFASHLYEGPSVREWQDSGNALTTDESDQPACLSDTATQFACEQQWLSFQNMPFVAPTNAPVPVSVPSPAPVSESTSTDSPSSNNSPTAIDSVLSSAAGKWGIVWGSVVSFSSLFAFLL</sequence>
<dbReference type="InParanoid" id="A0A1Z5JLK5"/>
<protein>
    <recommendedName>
        <fullName evidence="3">Rhodanese domain-containing protein</fullName>
    </recommendedName>
</protein>
<evidence type="ECO:0000313" key="5">
    <source>
        <dbReference type="Proteomes" id="UP000198406"/>
    </source>
</evidence>
<dbReference type="SUPFAM" id="SSF52821">
    <property type="entry name" value="Rhodanese/Cell cycle control phosphatase"/>
    <property type="match status" value="2"/>
</dbReference>
<accession>A0A1Z5JLK5</accession>
<feature type="region of interest" description="Disordered" evidence="1">
    <location>
        <begin position="323"/>
        <end position="344"/>
    </location>
</feature>
<organism evidence="4 5">
    <name type="scientific">Fistulifera solaris</name>
    <name type="common">Oleaginous diatom</name>
    <dbReference type="NCBI Taxonomy" id="1519565"/>
    <lineage>
        <taxon>Eukaryota</taxon>
        <taxon>Sar</taxon>
        <taxon>Stramenopiles</taxon>
        <taxon>Ochrophyta</taxon>
        <taxon>Bacillariophyta</taxon>
        <taxon>Bacillariophyceae</taxon>
        <taxon>Bacillariophycidae</taxon>
        <taxon>Naviculales</taxon>
        <taxon>Naviculaceae</taxon>
        <taxon>Fistulifera</taxon>
    </lineage>
</organism>
<evidence type="ECO:0000256" key="2">
    <source>
        <dbReference type="SAM" id="SignalP"/>
    </source>
</evidence>
<dbReference type="InterPro" id="IPR036873">
    <property type="entry name" value="Rhodanese-like_dom_sf"/>
</dbReference>
<dbReference type="InterPro" id="IPR001763">
    <property type="entry name" value="Rhodanese-like_dom"/>
</dbReference>
<feature type="domain" description="Rhodanese" evidence="3">
    <location>
        <begin position="39"/>
        <end position="130"/>
    </location>
</feature>
<feature type="domain" description="Rhodanese" evidence="3">
    <location>
        <begin position="193"/>
        <end position="281"/>
    </location>
</feature>
<dbReference type="PROSITE" id="PS50206">
    <property type="entry name" value="RHODANESE_3"/>
    <property type="match status" value="2"/>
</dbReference>
<dbReference type="OrthoDB" id="47763at2759"/>
<dbReference type="Proteomes" id="UP000198406">
    <property type="component" value="Unassembled WGS sequence"/>
</dbReference>
<dbReference type="PANTHER" id="PTHR43031:SF1">
    <property type="entry name" value="PYRIDINE NUCLEOTIDE-DISULPHIDE OXIDOREDUCTASE"/>
    <property type="match status" value="1"/>
</dbReference>
<feature type="compositionally biased region" description="Low complexity" evidence="1">
    <location>
        <begin position="328"/>
        <end position="344"/>
    </location>
</feature>
<dbReference type="Gene3D" id="3.40.250.10">
    <property type="entry name" value="Rhodanese-like domain"/>
    <property type="match status" value="2"/>
</dbReference>
<name>A0A1Z5JLK5_FISSO</name>
<dbReference type="SMART" id="SM00450">
    <property type="entry name" value="RHOD"/>
    <property type="match status" value="2"/>
</dbReference>
<proteinExistence type="predicted"/>
<comment type="caution">
    <text evidence="4">The sequence shown here is derived from an EMBL/GenBank/DDBJ whole genome shotgun (WGS) entry which is preliminary data.</text>
</comment>
<keyword evidence="2" id="KW-0732">Signal</keyword>
<evidence type="ECO:0000256" key="1">
    <source>
        <dbReference type="SAM" id="MobiDB-lite"/>
    </source>
</evidence>